<keyword evidence="2 7" id="KW-0812">Transmembrane</keyword>
<evidence type="ECO:0000259" key="8">
    <source>
        <dbReference type="PROSITE" id="PS50893"/>
    </source>
</evidence>
<feature type="domain" description="ABC transmembrane type-1" evidence="9">
    <location>
        <begin position="32"/>
        <end position="316"/>
    </location>
</feature>
<keyword evidence="5 7" id="KW-1133">Transmembrane helix</keyword>
<feature type="transmembrane region" description="Helical" evidence="7">
    <location>
        <begin position="255"/>
        <end position="277"/>
    </location>
</feature>
<dbReference type="PROSITE" id="PS50893">
    <property type="entry name" value="ABC_TRANSPORTER_2"/>
    <property type="match status" value="1"/>
</dbReference>
<dbReference type="Pfam" id="PF00005">
    <property type="entry name" value="ABC_tran"/>
    <property type="match status" value="1"/>
</dbReference>
<dbReference type="SUPFAM" id="SSF90123">
    <property type="entry name" value="ABC transporter transmembrane region"/>
    <property type="match status" value="1"/>
</dbReference>
<dbReference type="InterPro" id="IPR036640">
    <property type="entry name" value="ABC1_TM_sf"/>
</dbReference>
<dbReference type="InterPro" id="IPR003593">
    <property type="entry name" value="AAA+_ATPase"/>
</dbReference>
<dbReference type="PROSITE" id="PS00211">
    <property type="entry name" value="ABC_TRANSPORTER_1"/>
    <property type="match status" value="1"/>
</dbReference>
<proteinExistence type="predicted"/>
<dbReference type="PROSITE" id="PS50929">
    <property type="entry name" value="ABC_TM1F"/>
    <property type="match status" value="1"/>
</dbReference>
<dbReference type="InterPro" id="IPR003439">
    <property type="entry name" value="ABC_transporter-like_ATP-bd"/>
</dbReference>
<dbReference type="InterPro" id="IPR011527">
    <property type="entry name" value="ABC1_TM_dom"/>
</dbReference>
<dbReference type="RefSeq" id="WP_249512710.1">
    <property type="nucleotide sequence ID" value="NZ_CP093365.1"/>
</dbReference>
<keyword evidence="4 10" id="KW-0067">ATP-binding</keyword>
<organism evidence="10 11">
    <name type="scientific">Bombilactobacillus thymidiniphilus</name>
    <dbReference type="NCBI Taxonomy" id="2923363"/>
    <lineage>
        <taxon>Bacteria</taxon>
        <taxon>Bacillati</taxon>
        <taxon>Bacillota</taxon>
        <taxon>Bacilli</taxon>
        <taxon>Lactobacillales</taxon>
        <taxon>Lactobacillaceae</taxon>
        <taxon>Bombilactobacillus</taxon>
    </lineage>
</organism>
<keyword evidence="11" id="KW-1185">Reference proteome</keyword>
<evidence type="ECO:0000256" key="4">
    <source>
        <dbReference type="ARBA" id="ARBA00022840"/>
    </source>
</evidence>
<feature type="transmembrane region" description="Helical" evidence="7">
    <location>
        <begin position="28"/>
        <end position="48"/>
    </location>
</feature>
<dbReference type="InterPro" id="IPR017871">
    <property type="entry name" value="ABC_transporter-like_CS"/>
</dbReference>
<evidence type="ECO:0000256" key="7">
    <source>
        <dbReference type="SAM" id="Phobius"/>
    </source>
</evidence>
<sequence>MTTHKQHISPKEQHQIVWRLLGFAAKHWKTFFIAAVAVIVQSLMNIVLPRFLQYYMDHYLVKAALSLQVIIGSALLYLLGVVIRSISQFSTTFAFNMGSEYMLEDLRRALFAKLHQLGMSYFDRVAAGSIVSRVNNDTMSISDFMQVFLSGMIGLFSVIAAFIAMLMTDRMAALVVLLFLPLLLVAIALYNKYSLVAYRYMRQKLSEINTQISETIQGIQIIQNFRQQKRINKEFAKTNQEYFQSRKSMIRINSLLLSPIVNLLYTLALVCVLGFLGFRSQHIFLQAGMIYAFTTYVSQFFNPITNLMDTLSFFQDGVVAGHRAFKILDSQEYGPKQLTPVAGKITQGAVEFRHVSFAYPDGPEILHDVSFKLNPGDHLGIVGHTGSGKSTIINIMLRFYEYGTGEILIDGYDLRHLPVTQIRQKIGLVLQNSYLFYGDINSNIRLFNQNISDEQIKTAAQLVNADEFIEKLPQKYHTSITPGESGLSAGQRQLISFARTIVTDPTILVLDEATANIDTETEDQIQQGLNNLRSGRTTIAIAHRLSTIKNSTQILVLDQGCVVELGTHEQLIQRKGKYYELYKLQQSQML</sequence>
<dbReference type="SMART" id="SM00382">
    <property type="entry name" value="AAA"/>
    <property type="match status" value="1"/>
</dbReference>
<evidence type="ECO:0000313" key="11">
    <source>
        <dbReference type="Proteomes" id="UP000831947"/>
    </source>
</evidence>
<dbReference type="Gene3D" id="1.20.1560.10">
    <property type="entry name" value="ABC transporter type 1, transmembrane domain"/>
    <property type="match status" value="1"/>
</dbReference>
<dbReference type="InterPro" id="IPR027417">
    <property type="entry name" value="P-loop_NTPase"/>
</dbReference>
<gene>
    <name evidence="10" type="ORF">MOO47_06840</name>
</gene>
<evidence type="ECO:0000259" key="9">
    <source>
        <dbReference type="PROSITE" id="PS50929"/>
    </source>
</evidence>
<evidence type="ECO:0000256" key="2">
    <source>
        <dbReference type="ARBA" id="ARBA00022692"/>
    </source>
</evidence>
<evidence type="ECO:0000256" key="6">
    <source>
        <dbReference type="ARBA" id="ARBA00023136"/>
    </source>
</evidence>
<dbReference type="PANTHER" id="PTHR43394">
    <property type="entry name" value="ATP-DEPENDENT PERMEASE MDL1, MITOCHONDRIAL"/>
    <property type="match status" value="1"/>
</dbReference>
<feature type="transmembrane region" description="Helical" evidence="7">
    <location>
        <begin position="172"/>
        <end position="191"/>
    </location>
</feature>
<dbReference type="GO" id="GO:0005524">
    <property type="term" value="F:ATP binding"/>
    <property type="evidence" value="ECO:0007669"/>
    <property type="project" value="UniProtKB-KW"/>
</dbReference>
<evidence type="ECO:0000313" key="10">
    <source>
        <dbReference type="EMBL" id="UQS83484.1"/>
    </source>
</evidence>
<keyword evidence="6 7" id="KW-0472">Membrane</keyword>
<comment type="subcellular location">
    <subcellularLocation>
        <location evidence="1">Cell membrane</location>
        <topology evidence="1">Multi-pass membrane protein</topology>
    </subcellularLocation>
</comment>
<reference evidence="10 11" key="1">
    <citation type="journal article" date="2022" name="Int. J. Syst. Evol. Microbiol.">
        <title>Apilactobacillus apisilvae sp. nov., Nicolia spurrieriana gen. nov. sp. nov., Bombilactobacillus folatiphilus sp. nov. and Bombilactobacillus thymidiniphilus sp. nov., four new lactic acid bacterial isolates from stingless bees Tetragonula carbonaria and Austroplebeia australis.</title>
        <authorList>
            <person name="Oliphant S.A."/>
            <person name="Watson-Haigh N.S."/>
            <person name="Sumby K.M."/>
            <person name="Gardner J."/>
            <person name="Groom S."/>
            <person name="Jiranek V."/>
        </authorList>
    </citation>
    <scope>NUCLEOTIDE SEQUENCE [LARGE SCALE GENOMIC DNA]</scope>
    <source>
        <strain evidence="10 11">SG4_A1</strain>
    </source>
</reference>
<feature type="transmembrane region" description="Helical" evidence="7">
    <location>
        <begin position="60"/>
        <end position="83"/>
    </location>
</feature>
<accession>A0ABY4PD53</accession>
<keyword evidence="3" id="KW-0547">Nucleotide-binding</keyword>
<feature type="domain" description="ABC transporter" evidence="8">
    <location>
        <begin position="350"/>
        <end position="584"/>
    </location>
</feature>
<dbReference type="EMBL" id="CP093365">
    <property type="protein sequence ID" value="UQS83484.1"/>
    <property type="molecule type" value="Genomic_DNA"/>
</dbReference>
<dbReference type="CDD" id="cd18544">
    <property type="entry name" value="ABC_6TM_TmrA_like"/>
    <property type="match status" value="1"/>
</dbReference>
<dbReference type="Proteomes" id="UP000831947">
    <property type="component" value="Chromosome"/>
</dbReference>
<evidence type="ECO:0000256" key="5">
    <source>
        <dbReference type="ARBA" id="ARBA00022989"/>
    </source>
</evidence>
<protein>
    <submittedName>
        <fullName evidence="10">ABC transporter ATP-binding protein/permease</fullName>
    </submittedName>
</protein>
<feature type="transmembrane region" description="Helical" evidence="7">
    <location>
        <begin position="147"/>
        <end position="166"/>
    </location>
</feature>
<dbReference type="SUPFAM" id="SSF52540">
    <property type="entry name" value="P-loop containing nucleoside triphosphate hydrolases"/>
    <property type="match status" value="1"/>
</dbReference>
<name>A0ABY4PD53_9LACO</name>
<evidence type="ECO:0000256" key="3">
    <source>
        <dbReference type="ARBA" id="ARBA00022741"/>
    </source>
</evidence>
<dbReference type="Gene3D" id="3.40.50.300">
    <property type="entry name" value="P-loop containing nucleotide triphosphate hydrolases"/>
    <property type="match status" value="1"/>
</dbReference>
<dbReference type="InterPro" id="IPR039421">
    <property type="entry name" value="Type_1_exporter"/>
</dbReference>
<dbReference type="Pfam" id="PF00664">
    <property type="entry name" value="ABC_membrane"/>
    <property type="match status" value="1"/>
</dbReference>
<dbReference type="PANTHER" id="PTHR43394:SF1">
    <property type="entry name" value="ATP-BINDING CASSETTE SUB-FAMILY B MEMBER 10, MITOCHONDRIAL"/>
    <property type="match status" value="1"/>
</dbReference>
<evidence type="ECO:0000256" key="1">
    <source>
        <dbReference type="ARBA" id="ARBA00004651"/>
    </source>
</evidence>